<organism evidence="1 2">
    <name type="scientific">Thelohanellus kitauei</name>
    <name type="common">Myxosporean</name>
    <dbReference type="NCBI Taxonomy" id="669202"/>
    <lineage>
        <taxon>Eukaryota</taxon>
        <taxon>Metazoa</taxon>
        <taxon>Cnidaria</taxon>
        <taxon>Myxozoa</taxon>
        <taxon>Myxosporea</taxon>
        <taxon>Bivalvulida</taxon>
        <taxon>Platysporina</taxon>
        <taxon>Myxobolidae</taxon>
        <taxon>Thelohanellus</taxon>
    </lineage>
</organism>
<proteinExistence type="predicted"/>
<name>A0A0C2NCT3_THEKT</name>
<dbReference type="Proteomes" id="UP000031668">
    <property type="component" value="Unassembled WGS sequence"/>
</dbReference>
<keyword evidence="2" id="KW-1185">Reference proteome</keyword>
<protein>
    <submittedName>
        <fullName evidence="1">Uncharacterized protein</fullName>
    </submittedName>
</protein>
<reference evidence="1 2" key="1">
    <citation type="journal article" date="2014" name="Genome Biol. Evol.">
        <title>The genome of the myxosporean Thelohanellus kitauei shows adaptations to nutrient acquisition within its fish host.</title>
        <authorList>
            <person name="Yang Y."/>
            <person name="Xiong J."/>
            <person name="Zhou Z."/>
            <person name="Huo F."/>
            <person name="Miao W."/>
            <person name="Ran C."/>
            <person name="Liu Y."/>
            <person name="Zhang J."/>
            <person name="Feng J."/>
            <person name="Wang M."/>
            <person name="Wang M."/>
            <person name="Wang L."/>
            <person name="Yao B."/>
        </authorList>
    </citation>
    <scope>NUCLEOTIDE SEQUENCE [LARGE SCALE GENOMIC DNA]</scope>
    <source>
        <strain evidence="1">Wuqing</strain>
    </source>
</reference>
<evidence type="ECO:0000313" key="1">
    <source>
        <dbReference type="EMBL" id="KII71792.1"/>
    </source>
</evidence>
<accession>A0A0C2NCT3</accession>
<sequence length="164" mass="18823">MKHLSRFTTFCEVNFIPENCRAITFFTIHNKGFTPQLKQLPHSSRAKFYTELRRRQEQTIQELAVRVRTKANTCDFASIVDPLDEALKTIFICAQRRGKASRTARVQLATETQEISKVDKPNKFKNTGAKEPRGVCYTCGRTGRMRHSCKVHDKTCNSPLKRAS</sequence>
<comment type="caution">
    <text evidence="1">The sequence shown here is derived from an EMBL/GenBank/DDBJ whole genome shotgun (WGS) entry which is preliminary data.</text>
</comment>
<dbReference type="AlphaFoldDB" id="A0A0C2NCT3"/>
<evidence type="ECO:0000313" key="2">
    <source>
        <dbReference type="Proteomes" id="UP000031668"/>
    </source>
</evidence>
<gene>
    <name evidence="1" type="ORF">RF11_05544</name>
</gene>
<dbReference type="EMBL" id="JWZT01001614">
    <property type="protein sequence ID" value="KII71792.1"/>
    <property type="molecule type" value="Genomic_DNA"/>
</dbReference>